<keyword evidence="2" id="KW-0732">Signal</keyword>
<dbReference type="EMBL" id="NESQ01000385">
    <property type="protein sequence ID" value="PUU73363.1"/>
    <property type="molecule type" value="Genomic_DNA"/>
</dbReference>
<dbReference type="AlphaFoldDB" id="A0A2T6ZD11"/>
<evidence type="ECO:0008006" key="5">
    <source>
        <dbReference type="Google" id="ProtNLM"/>
    </source>
</evidence>
<gene>
    <name evidence="3" type="ORF">B9Z19DRAFT_1095220</name>
</gene>
<sequence>MHLLPILLNLVALSLSFGPGNRPPLQPCAKRSGTPATSSTVRQKGYTSTITGMPARVPELLAYRCGALRAQQNSNNILLNKSGRC</sequence>
<feature type="chain" id="PRO_5015414216" description="Secreted protein" evidence="2">
    <location>
        <begin position="17"/>
        <end position="85"/>
    </location>
</feature>
<evidence type="ECO:0000313" key="3">
    <source>
        <dbReference type="EMBL" id="PUU73363.1"/>
    </source>
</evidence>
<evidence type="ECO:0000313" key="4">
    <source>
        <dbReference type="Proteomes" id="UP000244722"/>
    </source>
</evidence>
<proteinExistence type="predicted"/>
<dbReference type="Proteomes" id="UP000244722">
    <property type="component" value="Unassembled WGS sequence"/>
</dbReference>
<evidence type="ECO:0000256" key="1">
    <source>
        <dbReference type="SAM" id="MobiDB-lite"/>
    </source>
</evidence>
<feature type="signal peptide" evidence="2">
    <location>
        <begin position="1"/>
        <end position="16"/>
    </location>
</feature>
<comment type="caution">
    <text evidence="3">The sequence shown here is derived from an EMBL/GenBank/DDBJ whole genome shotgun (WGS) entry which is preliminary data.</text>
</comment>
<feature type="compositionally biased region" description="Polar residues" evidence="1">
    <location>
        <begin position="34"/>
        <end position="47"/>
    </location>
</feature>
<keyword evidence="4" id="KW-1185">Reference proteome</keyword>
<feature type="region of interest" description="Disordered" evidence="1">
    <location>
        <begin position="24"/>
        <end position="47"/>
    </location>
</feature>
<evidence type="ECO:0000256" key="2">
    <source>
        <dbReference type="SAM" id="SignalP"/>
    </source>
</evidence>
<protein>
    <recommendedName>
        <fullName evidence="5">Secreted protein</fullName>
    </recommendedName>
</protein>
<accession>A0A2T6ZD11</accession>
<name>A0A2T6ZD11_TUBBO</name>
<organism evidence="3 4">
    <name type="scientific">Tuber borchii</name>
    <name type="common">White truffle</name>
    <dbReference type="NCBI Taxonomy" id="42251"/>
    <lineage>
        <taxon>Eukaryota</taxon>
        <taxon>Fungi</taxon>
        <taxon>Dikarya</taxon>
        <taxon>Ascomycota</taxon>
        <taxon>Pezizomycotina</taxon>
        <taxon>Pezizomycetes</taxon>
        <taxon>Pezizales</taxon>
        <taxon>Tuberaceae</taxon>
        <taxon>Tuber</taxon>
    </lineage>
</organism>
<reference evidence="3 4" key="1">
    <citation type="submission" date="2017-04" db="EMBL/GenBank/DDBJ databases">
        <title>Draft genome sequence of Tuber borchii Vittad., a whitish edible truffle.</title>
        <authorList>
            <consortium name="DOE Joint Genome Institute"/>
            <person name="Murat C."/>
            <person name="Kuo A."/>
            <person name="Barry K.W."/>
            <person name="Clum A."/>
            <person name="Dockter R.B."/>
            <person name="Fauchery L."/>
            <person name="Iotti M."/>
            <person name="Kohler A."/>
            <person name="Labutti K."/>
            <person name="Lindquist E.A."/>
            <person name="Lipzen A."/>
            <person name="Ohm R.A."/>
            <person name="Wang M."/>
            <person name="Grigoriev I.V."/>
            <person name="Zambonelli A."/>
            <person name="Martin F.M."/>
        </authorList>
    </citation>
    <scope>NUCLEOTIDE SEQUENCE [LARGE SCALE GENOMIC DNA]</scope>
    <source>
        <strain evidence="3 4">Tbo3840</strain>
    </source>
</reference>